<comment type="caution">
    <text evidence="6">The sequence shown here is derived from an EMBL/GenBank/DDBJ whole genome shotgun (WGS) entry which is preliminary data.</text>
</comment>
<dbReference type="InterPro" id="IPR009057">
    <property type="entry name" value="Homeodomain-like_sf"/>
</dbReference>
<dbReference type="PROSITE" id="PS50977">
    <property type="entry name" value="HTH_TETR_2"/>
    <property type="match status" value="1"/>
</dbReference>
<name>A0A2P8I6J3_SACCR</name>
<keyword evidence="2 4" id="KW-0238">DNA-binding</keyword>
<dbReference type="GO" id="GO:0003677">
    <property type="term" value="F:DNA binding"/>
    <property type="evidence" value="ECO:0007669"/>
    <property type="project" value="UniProtKB-UniRule"/>
</dbReference>
<evidence type="ECO:0000313" key="7">
    <source>
        <dbReference type="Proteomes" id="UP000241118"/>
    </source>
</evidence>
<evidence type="ECO:0000313" key="6">
    <source>
        <dbReference type="EMBL" id="PSL54056.1"/>
    </source>
</evidence>
<dbReference type="Gene3D" id="1.10.357.10">
    <property type="entry name" value="Tetracycline Repressor, domain 2"/>
    <property type="match status" value="1"/>
</dbReference>
<accession>A0A2P8I6J3</accession>
<dbReference type="Proteomes" id="UP000241118">
    <property type="component" value="Unassembled WGS sequence"/>
</dbReference>
<dbReference type="AlphaFoldDB" id="A0A2P8I6J3"/>
<dbReference type="SUPFAM" id="SSF48498">
    <property type="entry name" value="Tetracyclin repressor-like, C-terminal domain"/>
    <property type="match status" value="1"/>
</dbReference>
<dbReference type="Pfam" id="PF00440">
    <property type="entry name" value="TetR_N"/>
    <property type="match status" value="1"/>
</dbReference>
<dbReference type="PANTHER" id="PTHR47506:SF3">
    <property type="entry name" value="HTH-TYPE TRANSCRIPTIONAL REGULATOR LMRA"/>
    <property type="match status" value="1"/>
</dbReference>
<evidence type="ECO:0000256" key="1">
    <source>
        <dbReference type="ARBA" id="ARBA00023015"/>
    </source>
</evidence>
<organism evidence="6 7">
    <name type="scientific">Saccharothrix carnea</name>
    <dbReference type="NCBI Taxonomy" id="1280637"/>
    <lineage>
        <taxon>Bacteria</taxon>
        <taxon>Bacillati</taxon>
        <taxon>Actinomycetota</taxon>
        <taxon>Actinomycetes</taxon>
        <taxon>Pseudonocardiales</taxon>
        <taxon>Pseudonocardiaceae</taxon>
        <taxon>Saccharothrix</taxon>
    </lineage>
</organism>
<feature type="domain" description="HTH tetR-type" evidence="5">
    <location>
        <begin position="1"/>
        <end position="55"/>
    </location>
</feature>
<sequence>MVRTAADLFRAQGYHATGLNQVLAEGGAPKGSLYFHFPGGKEQLAAEAVTLAGNELCDALAAVLDAEPDSSKALARALELLGRDLLASDFRSGCPVATVALDAASDSEPIRVACEDVYARWQGLIAARTGDEALATVVLAAIEGALLLARTRRSLEPLHAVGARLGAFLGRPRP</sequence>
<proteinExistence type="predicted"/>
<keyword evidence="3" id="KW-0804">Transcription</keyword>
<evidence type="ECO:0000259" key="5">
    <source>
        <dbReference type="PROSITE" id="PS50977"/>
    </source>
</evidence>
<evidence type="ECO:0000256" key="2">
    <source>
        <dbReference type="ARBA" id="ARBA00023125"/>
    </source>
</evidence>
<dbReference type="PANTHER" id="PTHR47506">
    <property type="entry name" value="TRANSCRIPTIONAL REGULATORY PROTEIN"/>
    <property type="match status" value="1"/>
</dbReference>
<protein>
    <submittedName>
        <fullName evidence="6">TetR family transcriptional regulator</fullName>
    </submittedName>
</protein>
<evidence type="ECO:0000256" key="3">
    <source>
        <dbReference type="ARBA" id="ARBA00023163"/>
    </source>
</evidence>
<feature type="DNA-binding region" description="H-T-H motif" evidence="4">
    <location>
        <begin position="18"/>
        <end position="37"/>
    </location>
</feature>
<evidence type="ECO:0000256" key="4">
    <source>
        <dbReference type="PROSITE-ProRule" id="PRU00335"/>
    </source>
</evidence>
<dbReference type="InterPro" id="IPR001647">
    <property type="entry name" value="HTH_TetR"/>
</dbReference>
<dbReference type="InterPro" id="IPR036271">
    <property type="entry name" value="Tet_transcr_reg_TetR-rel_C_sf"/>
</dbReference>
<keyword evidence="7" id="KW-1185">Reference proteome</keyword>
<keyword evidence="1" id="KW-0805">Transcription regulation</keyword>
<dbReference type="Pfam" id="PF21993">
    <property type="entry name" value="TetR_C_13_2"/>
    <property type="match status" value="1"/>
</dbReference>
<dbReference type="InterPro" id="IPR054156">
    <property type="entry name" value="YxaF_TetR_C"/>
</dbReference>
<dbReference type="SUPFAM" id="SSF46689">
    <property type="entry name" value="Homeodomain-like"/>
    <property type="match status" value="1"/>
</dbReference>
<gene>
    <name evidence="6" type="ORF">B0I31_107110</name>
</gene>
<reference evidence="6 7" key="1">
    <citation type="submission" date="2018-03" db="EMBL/GenBank/DDBJ databases">
        <title>Genomic Encyclopedia of Type Strains, Phase III (KMG-III): the genomes of soil and plant-associated and newly described type strains.</title>
        <authorList>
            <person name="Whitman W."/>
        </authorList>
    </citation>
    <scope>NUCLEOTIDE SEQUENCE [LARGE SCALE GENOMIC DNA]</scope>
    <source>
        <strain evidence="6 7">CGMCC 4.7097</strain>
    </source>
</reference>
<dbReference type="EMBL" id="PYAX01000007">
    <property type="protein sequence ID" value="PSL54056.1"/>
    <property type="molecule type" value="Genomic_DNA"/>
</dbReference>